<sequence length="50" mass="5885">MHPFIHPFSKALGPLWESKNDWDIFKELSNKLRCHSKKGLVLLILLRLTI</sequence>
<dbReference type="EMBL" id="DRZX01000057">
    <property type="protein sequence ID" value="HHS48477.1"/>
    <property type="molecule type" value="Genomic_DNA"/>
</dbReference>
<proteinExistence type="predicted"/>
<organism evidence="1">
    <name type="scientific">Desulfurella acetivorans</name>
    <dbReference type="NCBI Taxonomy" id="33002"/>
    <lineage>
        <taxon>Bacteria</taxon>
        <taxon>Pseudomonadati</taxon>
        <taxon>Campylobacterota</taxon>
        <taxon>Desulfurellia</taxon>
        <taxon>Desulfurellales</taxon>
        <taxon>Desulfurellaceae</taxon>
        <taxon>Desulfurella</taxon>
    </lineage>
</organism>
<accession>A0A7C6A758</accession>
<gene>
    <name evidence="1" type="ORF">ENM99_01235</name>
</gene>
<comment type="caution">
    <text evidence="1">The sequence shown here is derived from an EMBL/GenBank/DDBJ whole genome shotgun (WGS) entry which is preliminary data.</text>
</comment>
<dbReference type="Gene3D" id="3.40.50.12440">
    <property type="match status" value="1"/>
</dbReference>
<dbReference type="AlphaFoldDB" id="A0A7C6A758"/>
<dbReference type="SUPFAM" id="SSF53706">
    <property type="entry name" value="Formate dehydrogenase/DMSO reductase, domains 1-3"/>
    <property type="match status" value="1"/>
</dbReference>
<reference evidence="1" key="1">
    <citation type="journal article" date="2020" name="mSystems">
        <title>Genome- and Community-Level Interaction Insights into Carbon Utilization and Element Cycling Functions of Hydrothermarchaeota in Hydrothermal Sediment.</title>
        <authorList>
            <person name="Zhou Z."/>
            <person name="Liu Y."/>
            <person name="Xu W."/>
            <person name="Pan J."/>
            <person name="Luo Z.H."/>
            <person name="Li M."/>
        </authorList>
    </citation>
    <scope>NUCLEOTIDE SEQUENCE [LARGE SCALE GENOMIC DNA]</scope>
    <source>
        <strain evidence="1">SpSt-1135</strain>
    </source>
</reference>
<dbReference type="Proteomes" id="UP000886400">
    <property type="component" value="Unassembled WGS sequence"/>
</dbReference>
<evidence type="ECO:0000313" key="1">
    <source>
        <dbReference type="EMBL" id="HHS48477.1"/>
    </source>
</evidence>
<protein>
    <submittedName>
        <fullName evidence="1">Uncharacterized protein</fullName>
    </submittedName>
</protein>
<name>A0A7C6A758_DESAE</name>